<organism evidence="2 3">
    <name type="scientific">Actinomycetospora chibensis</name>
    <dbReference type="NCBI Taxonomy" id="663606"/>
    <lineage>
        <taxon>Bacteria</taxon>
        <taxon>Bacillati</taxon>
        <taxon>Actinomycetota</taxon>
        <taxon>Actinomycetes</taxon>
        <taxon>Pseudonocardiales</taxon>
        <taxon>Pseudonocardiaceae</taxon>
        <taxon>Actinomycetospora</taxon>
    </lineage>
</organism>
<dbReference type="CDD" id="cd06588">
    <property type="entry name" value="PhnB_like"/>
    <property type="match status" value="1"/>
</dbReference>
<gene>
    <name evidence="2" type="ORF">ACFPEL_21925</name>
</gene>
<evidence type="ECO:0000313" key="2">
    <source>
        <dbReference type="EMBL" id="MFC4835083.1"/>
    </source>
</evidence>
<evidence type="ECO:0000259" key="1">
    <source>
        <dbReference type="Pfam" id="PF00903"/>
    </source>
</evidence>
<dbReference type="PANTHER" id="PTHR33990">
    <property type="entry name" value="PROTEIN YJDN-RELATED"/>
    <property type="match status" value="1"/>
</dbReference>
<dbReference type="InterPro" id="IPR029068">
    <property type="entry name" value="Glyas_Bleomycin-R_OHBP_Dase"/>
</dbReference>
<name>A0ABV9RLL7_9PSEU</name>
<evidence type="ECO:0000313" key="3">
    <source>
        <dbReference type="Proteomes" id="UP001595909"/>
    </source>
</evidence>
<dbReference type="InterPro" id="IPR028973">
    <property type="entry name" value="PhnB-like"/>
</dbReference>
<dbReference type="Pfam" id="PF00903">
    <property type="entry name" value="Glyoxalase"/>
    <property type="match status" value="1"/>
</dbReference>
<dbReference type="SUPFAM" id="SSF54593">
    <property type="entry name" value="Glyoxalase/Bleomycin resistance protein/Dihydroxybiphenyl dioxygenase"/>
    <property type="match status" value="1"/>
</dbReference>
<accession>A0ABV9RLL7</accession>
<protein>
    <submittedName>
        <fullName evidence="2">VOC family protein</fullName>
    </submittedName>
</protein>
<dbReference type="EMBL" id="JBHSIM010000045">
    <property type="protein sequence ID" value="MFC4835083.1"/>
    <property type="molecule type" value="Genomic_DNA"/>
</dbReference>
<feature type="domain" description="Glyoxalase/fosfomycin resistance/dioxygenase" evidence="1">
    <location>
        <begin position="5"/>
        <end position="127"/>
    </location>
</feature>
<comment type="caution">
    <text evidence="2">The sequence shown here is derived from an EMBL/GenBank/DDBJ whole genome shotgun (WGS) entry which is preliminary data.</text>
</comment>
<dbReference type="RefSeq" id="WP_274187397.1">
    <property type="nucleotide sequence ID" value="NZ_BAABHN010000045.1"/>
</dbReference>
<keyword evidence="3" id="KW-1185">Reference proteome</keyword>
<proteinExistence type="predicted"/>
<reference evidence="3" key="1">
    <citation type="journal article" date="2019" name="Int. J. Syst. Evol. Microbiol.">
        <title>The Global Catalogue of Microorganisms (GCM) 10K type strain sequencing project: providing services to taxonomists for standard genome sequencing and annotation.</title>
        <authorList>
            <consortium name="The Broad Institute Genomics Platform"/>
            <consortium name="The Broad Institute Genome Sequencing Center for Infectious Disease"/>
            <person name="Wu L."/>
            <person name="Ma J."/>
        </authorList>
    </citation>
    <scope>NUCLEOTIDE SEQUENCE [LARGE SCALE GENOMIC DNA]</scope>
    <source>
        <strain evidence="3">CCUG 50347</strain>
    </source>
</reference>
<dbReference type="Proteomes" id="UP001595909">
    <property type="component" value="Unassembled WGS sequence"/>
</dbReference>
<dbReference type="Gene3D" id="3.10.180.10">
    <property type="entry name" value="2,3-Dihydroxybiphenyl 1,2-Dioxygenase, domain 1"/>
    <property type="match status" value="1"/>
</dbReference>
<dbReference type="InterPro" id="IPR004360">
    <property type="entry name" value="Glyas_Fos-R_dOase_dom"/>
</dbReference>
<sequence length="136" mass="14559">MGVRLNPYLHFDGNAAEVVAFYTDALGGTSNVMTFGSMGMEGPDADKIMHGQIETDSGITLMVSDFPPGVTRESGNDVTISLSGDDEATLRGYWDKLSADGKVETPLEKQMWGDIFGACVDRYGVSWLVDIAAPTS</sequence>
<dbReference type="PANTHER" id="PTHR33990:SF1">
    <property type="entry name" value="PROTEIN YJDN"/>
    <property type="match status" value="1"/>
</dbReference>